<reference evidence="2 3" key="1">
    <citation type="submission" date="2010-10" db="EMBL/GenBank/DDBJ databases">
        <authorList>
            <consortium name="The Broad Institute Genome Sequencing Platform"/>
            <person name="Ward D."/>
            <person name="Earl A."/>
            <person name="Feldgarden M."/>
            <person name="Young S.K."/>
            <person name="Gargeya S."/>
            <person name="Zeng Q."/>
            <person name="Alvarado L."/>
            <person name="Berlin A."/>
            <person name="Bochicchio J."/>
            <person name="Chapman S.B."/>
            <person name="Chen Z."/>
            <person name="Freedman E."/>
            <person name="Gellesch M."/>
            <person name="Goldberg J."/>
            <person name="Griggs A."/>
            <person name="Gujja S."/>
            <person name="Heilman E."/>
            <person name="Heiman D."/>
            <person name="Howarth C."/>
            <person name="Mehta T."/>
            <person name="Neiman D."/>
            <person name="Pearson M."/>
            <person name="Roberts A."/>
            <person name="Saif S."/>
            <person name="Shea T."/>
            <person name="Shenoy N."/>
            <person name="Sisk P."/>
            <person name="Stolte C."/>
            <person name="Sykes S."/>
            <person name="White J."/>
            <person name="Yandava C."/>
            <person name="Allen-Vercoe E."/>
            <person name="Sibley C."/>
            <person name="Ambrose C.E."/>
            <person name="Strauss J."/>
            <person name="Daigneault M."/>
            <person name="Haas B."/>
            <person name="Nusbaum C."/>
            <person name="Birren B."/>
        </authorList>
    </citation>
    <scope>NUCLEOTIDE SEQUENCE [LARGE SCALE GENOMIC DNA]</scope>
    <source>
        <strain evidence="2 3">3_1_6</strain>
    </source>
</reference>
<dbReference type="GeneID" id="78086333"/>
<dbReference type="EMBL" id="ADCP02000001">
    <property type="protein sequence ID" value="EFV44971.1"/>
    <property type="molecule type" value="Genomic_DNA"/>
</dbReference>
<dbReference type="HOGENOM" id="CLU_046066_3_2_7"/>
<dbReference type="SUPFAM" id="SSF53474">
    <property type="entry name" value="alpha/beta-Hydrolases"/>
    <property type="match status" value="1"/>
</dbReference>
<protein>
    <recommendedName>
        <fullName evidence="1">AB hydrolase-1 domain-containing protein</fullName>
    </recommendedName>
</protein>
<dbReference type="InterPro" id="IPR052897">
    <property type="entry name" value="Sec-Metab_Biosynth_Hydrolase"/>
</dbReference>
<evidence type="ECO:0000313" key="3">
    <source>
        <dbReference type="Proteomes" id="UP000006034"/>
    </source>
</evidence>
<evidence type="ECO:0000313" key="2">
    <source>
        <dbReference type="EMBL" id="EFV44971.1"/>
    </source>
</evidence>
<comment type="caution">
    <text evidence="2">The sequence shown here is derived from an EMBL/GenBank/DDBJ whole genome shotgun (WGS) entry which is preliminary data.</text>
</comment>
<dbReference type="Proteomes" id="UP000006034">
    <property type="component" value="Unassembled WGS sequence"/>
</dbReference>
<accession>E5Y4T8</accession>
<feature type="domain" description="AB hydrolase-1" evidence="1">
    <location>
        <begin position="14"/>
        <end position="237"/>
    </location>
</feature>
<keyword evidence="3" id="KW-1185">Reference proteome</keyword>
<dbReference type="Gene3D" id="3.40.50.1820">
    <property type="entry name" value="alpha/beta hydrolase"/>
    <property type="match status" value="1"/>
</dbReference>
<dbReference type="OrthoDB" id="9112061at2"/>
<dbReference type="InterPro" id="IPR029058">
    <property type="entry name" value="AB_hydrolase_fold"/>
</dbReference>
<dbReference type="PANTHER" id="PTHR37017">
    <property type="entry name" value="AB HYDROLASE-1 DOMAIN-CONTAINING PROTEIN-RELATED"/>
    <property type="match status" value="1"/>
</dbReference>
<dbReference type="PANTHER" id="PTHR37017:SF11">
    <property type="entry name" value="ESTERASE_LIPASE_THIOESTERASE DOMAIN-CONTAINING PROTEIN"/>
    <property type="match status" value="1"/>
</dbReference>
<dbReference type="AlphaFoldDB" id="E5Y4T8"/>
<gene>
    <name evidence="2" type="ORF">HMPREF0179_01201</name>
</gene>
<dbReference type="InterPro" id="IPR000073">
    <property type="entry name" value="AB_hydrolase_1"/>
</dbReference>
<sequence length="246" mass="27578">MDTTETLLGRKPAFVLVPGSWCGAWCWKPVADRLRNAGHTVFPMSLTGLAERSHLLSDRITLETHVMDVVNLIKYNDLRDVVLVGHSYAGIVLTAVAERIPQCLRHIVYLDAMVPKPGECAMDLIPNDEAEQRVLRARHDGGLSIPAPTPGHFATEAMREWFRDHMTPQPIKPYFDRIDVRVPQGNGVPVTYVSCTPVKLHPIALSVERARRLPLWRVVEIASGHNVHLHRPDDVAEILMECAERA</sequence>
<name>E5Y4T8_BILW3</name>
<reference evidence="2 3" key="2">
    <citation type="submission" date="2013-04" db="EMBL/GenBank/DDBJ databases">
        <title>The Genome Sequence of Bilophila wadsworthia 3_1_6.</title>
        <authorList>
            <consortium name="The Broad Institute Genomics Platform"/>
            <person name="Earl A."/>
            <person name="Ward D."/>
            <person name="Feldgarden M."/>
            <person name="Gevers D."/>
            <person name="Sibley C."/>
            <person name="Strauss J."/>
            <person name="Allen-Vercoe E."/>
            <person name="Walker B."/>
            <person name="Young S."/>
            <person name="Zeng Q."/>
            <person name="Gargeya S."/>
            <person name="Fitzgerald M."/>
            <person name="Haas B."/>
            <person name="Abouelleil A."/>
            <person name="Allen A.W."/>
            <person name="Alvarado L."/>
            <person name="Arachchi H.M."/>
            <person name="Berlin A.M."/>
            <person name="Chapman S.B."/>
            <person name="Gainer-Dewar J."/>
            <person name="Goldberg J."/>
            <person name="Griggs A."/>
            <person name="Gujja S."/>
            <person name="Hansen M."/>
            <person name="Howarth C."/>
            <person name="Imamovic A."/>
            <person name="Ireland A."/>
            <person name="Larimer J."/>
            <person name="McCowan C."/>
            <person name="Murphy C."/>
            <person name="Pearson M."/>
            <person name="Poon T.W."/>
            <person name="Priest M."/>
            <person name="Roberts A."/>
            <person name="Saif S."/>
            <person name="Shea T."/>
            <person name="Sisk P."/>
            <person name="Sykes S."/>
            <person name="Wortman J."/>
            <person name="Nusbaum C."/>
            <person name="Birren B."/>
        </authorList>
    </citation>
    <scope>NUCLEOTIDE SEQUENCE [LARGE SCALE GENOMIC DNA]</scope>
    <source>
        <strain evidence="2 3">3_1_6</strain>
    </source>
</reference>
<dbReference type="RefSeq" id="WP_005026152.1">
    <property type="nucleotide sequence ID" value="NZ_KE150238.1"/>
</dbReference>
<organism evidence="2 3">
    <name type="scientific">Bilophila wadsworthia (strain 3_1_6)</name>
    <dbReference type="NCBI Taxonomy" id="563192"/>
    <lineage>
        <taxon>Bacteria</taxon>
        <taxon>Pseudomonadati</taxon>
        <taxon>Thermodesulfobacteriota</taxon>
        <taxon>Desulfovibrionia</taxon>
        <taxon>Desulfovibrionales</taxon>
        <taxon>Desulfovibrionaceae</taxon>
        <taxon>Bilophila</taxon>
    </lineage>
</organism>
<dbReference type="Pfam" id="PF12697">
    <property type="entry name" value="Abhydrolase_6"/>
    <property type="match status" value="1"/>
</dbReference>
<proteinExistence type="predicted"/>
<dbReference type="STRING" id="563192.HMPREF0179_01201"/>
<evidence type="ECO:0000259" key="1">
    <source>
        <dbReference type="Pfam" id="PF12697"/>
    </source>
</evidence>
<dbReference type="eggNOG" id="COG0596">
    <property type="taxonomic scope" value="Bacteria"/>
</dbReference>